<keyword evidence="2" id="KW-1185">Reference proteome</keyword>
<organism evidence="1 2">
    <name type="scientific">Saprolegnia diclina (strain VS20)</name>
    <dbReference type="NCBI Taxonomy" id="1156394"/>
    <lineage>
        <taxon>Eukaryota</taxon>
        <taxon>Sar</taxon>
        <taxon>Stramenopiles</taxon>
        <taxon>Oomycota</taxon>
        <taxon>Saprolegniomycetes</taxon>
        <taxon>Saprolegniales</taxon>
        <taxon>Saprolegniaceae</taxon>
        <taxon>Saprolegnia</taxon>
    </lineage>
</organism>
<evidence type="ECO:0000313" key="2">
    <source>
        <dbReference type="Proteomes" id="UP000030762"/>
    </source>
</evidence>
<dbReference type="AlphaFoldDB" id="T0Q1R1"/>
<dbReference type="OrthoDB" id="120976at2759"/>
<proteinExistence type="predicted"/>
<dbReference type="GeneID" id="19951305"/>
<dbReference type="EMBL" id="JH767167">
    <property type="protein sequence ID" value="EQC31789.1"/>
    <property type="molecule type" value="Genomic_DNA"/>
</dbReference>
<dbReference type="RefSeq" id="XP_008614796.1">
    <property type="nucleotide sequence ID" value="XM_008616574.1"/>
</dbReference>
<dbReference type="SMART" id="SM00368">
    <property type="entry name" value="LRR_RI"/>
    <property type="match status" value="3"/>
</dbReference>
<dbReference type="Proteomes" id="UP000030762">
    <property type="component" value="Unassembled WGS sequence"/>
</dbReference>
<dbReference type="VEuPathDB" id="FungiDB:SDRG_10578"/>
<sequence>MTTPELPTHLLEKIVCNLDDSTSFFSALNELPCTGRSPFLAAFCEAAAVCPPWRLWPKLQIFAHEPLASEALVERVLRDHPRVWLDTTCLVAYVYMMSPTAQLQLAVTDDEIIDTTLLANVTDLHVISTDPQLLVPTAARLANAPRVRTLRLAVDIGVVLQNDDLLDVLSASLSPSLESLVFLFDGDLLDELSDVVVMRVAQLIVTFPVSMVRFSSVRTSNAGARTLFDALRNAPSLDKINFLSCDQLVSMIAAFSQPRTCLRYHEHDAACVAKVAQSSAFPTMREWSMSTSYREARPVYALLRAMPRLHHISVSCDSDDDVYMYPVLLADIATLQNLRSLAFSAERLLGNPDHAAQLFLMLRELPNLATLRLICAGTTTEGVIVLAAVLSRLPHLHHIDLSENFLGDAAVPVLEHIIAMPQLQSLWLACNDLSPEAKARLGRYLQQLDRSPCHLALDDYQQSFV</sequence>
<accession>T0Q1R1</accession>
<dbReference type="OMA" id="INTSCCL"/>
<reference evidence="1 2" key="1">
    <citation type="submission" date="2012-04" db="EMBL/GenBank/DDBJ databases">
        <title>The Genome Sequence of Saprolegnia declina VS20.</title>
        <authorList>
            <consortium name="The Broad Institute Genome Sequencing Platform"/>
            <person name="Russ C."/>
            <person name="Nusbaum C."/>
            <person name="Tyler B."/>
            <person name="van West P."/>
            <person name="Dieguez-Uribeondo J."/>
            <person name="de Bruijn I."/>
            <person name="Tripathy S."/>
            <person name="Jiang R."/>
            <person name="Young S.K."/>
            <person name="Zeng Q."/>
            <person name="Gargeya S."/>
            <person name="Fitzgerald M."/>
            <person name="Haas B."/>
            <person name="Abouelleil A."/>
            <person name="Alvarado L."/>
            <person name="Arachchi H.M."/>
            <person name="Berlin A."/>
            <person name="Chapman S.B."/>
            <person name="Goldberg J."/>
            <person name="Griggs A."/>
            <person name="Gujja S."/>
            <person name="Hansen M."/>
            <person name="Howarth C."/>
            <person name="Imamovic A."/>
            <person name="Larimer J."/>
            <person name="McCowen C."/>
            <person name="Montmayeur A."/>
            <person name="Murphy C."/>
            <person name="Neiman D."/>
            <person name="Pearson M."/>
            <person name="Priest M."/>
            <person name="Roberts A."/>
            <person name="Saif S."/>
            <person name="Shea T."/>
            <person name="Sisk P."/>
            <person name="Sykes S."/>
            <person name="Wortman J."/>
            <person name="Nusbaum C."/>
            <person name="Birren B."/>
        </authorList>
    </citation>
    <scope>NUCLEOTIDE SEQUENCE [LARGE SCALE GENOMIC DNA]</scope>
    <source>
        <strain evidence="1 2">VS20</strain>
    </source>
</reference>
<dbReference type="SUPFAM" id="SSF52047">
    <property type="entry name" value="RNI-like"/>
    <property type="match status" value="1"/>
</dbReference>
<name>T0Q1R1_SAPDV</name>
<dbReference type="Gene3D" id="3.80.10.10">
    <property type="entry name" value="Ribonuclease Inhibitor"/>
    <property type="match status" value="1"/>
</dbReference>
<dbReference type="InterPro" id="IPR032675">
    <property type="entry name" value="LRR_dom_sf"/>
</dbReference>
<protein>
    <submittedName>
        <fullName evidence="1">Uncharacterized protein</fullName>
    </submittedName>
</protein>
<dbReference type="InParanoid" id="T0Q1R1"/>
<gene>
    <name evidence="1" type="ORF">SDRG_10578</name>
</gene>
<evidence type="ECO:0000313" key="1">
    <source>
        <dbReference type="EMBL" id="EQC31789.1"/>
    </source>
</evidence>